<dbReference type="PROSITE" id="PS50011">
    <property type="entry name" value="PROTEIN_KINASE_DOM"/>
    <property type="match status" value="1"/>
</dbReference>
<dbReference type="KEGG" id="bbes:BESB_073790"/>
<organism evidence="4 5">
    <name type="scientific">Besnoitia besnoiti</name>
    <name type="common">Apicomplexan protozoan</name>
    <dbReference type="NCBI Taxonomy" id="94643"/>
    <lineage>
        <taxon>Eukaryota</taxon>
        <taxon>Sar</taxon>
        <taxon>Alveolata</taxon>
        <taxon>Apicomplexa</taxon>
        <taxon>Conoidasida</taxon>
        <taxon>Coccidia</taxon>
        <taxon>Eucoccidiorida</taxon>
        <taxon>Eimeriorina</taxon>
        <taxon>Sarcocystidae</taxon>
        <taxon>Besnoitia</taxon>
    </lineage>
</organism>
<protein>
    <recommendedName>
        <fullName evidence="3">Protein kinase domain-containing protein</fullName>
    </recommendedName>
</protein>
<dbReference type="GeneID" id="40312305"/>
<reference evidence="4 5" key="1">
    <citation type="submission" date="2017-09" db="EMBL/GenBank/DDBJ databases">
        <title>Genome sequencing of Besnoitia besnoiti strain Bb-Ger1.</title>
        <authorList>
            <person name="Schares G."/>
            <person name="Venepally P."/>
            <person name="Lorenzi H.A."/>
        </authorList>
    </citation>
    <scope>NUCLEOTIDE SEQUENCE [LARGE SCALE GENOMIC DNA]</scope>
    <source>
        <strain evidence="4 5">Bb-Ger1</strain>
    </source>
</reference>
<evidence type="ECO:0000313" key="5">
    <source>
        <dbReference type="Proteomes" id="UP000224006"/>
    </source>
</evidence>
<dbReference type="GO" id="GO:0005524">
    <property type="term" value="F:ATP binding"/>
    <property type="evidence" value="ECO:0007669"/>
    <property type="project" value="InterPro"/>
</dbReference>
<feature type="region of interest" description="Disordered" evidence="1">
    <location>
        <begin position="1"/>
        <end position="21"/>
    </location>
</feature>
<dbReference type="STRING" id="94643.A0A2A9MF19"/>
<feature type="compositionally biased region" description="Basic and acidic residues" evidence="1">
    <location>
        <begin position="9"/>
        <end position="21"/>
    </location>
</feature>
<dbReference type="PANTHER" id="PTHR48011">
    <property type="entry name" value="CCR4-NOT TRANSCRIPTIONAL COMPLEX SUBUNIT CAF120-RELATED"/>
    <property type="match status" value="1"/>
</dbReference>
<dbReference type="Gene3D" id="1.10.510.10">
    <property type="entry name" value="Transferase(Phosphotransferase) domain 1"/>
    <property type="match status" value="1"/>
</dbReference>
<proteinExistence type="predicted"/>
<dbReference type="GO" id="GO:0007165">
    <property type="term" value="P:signal transduction"/>
    <property type="evidence" value="ECO:0007669"/>
    <property type="project" value="TreeGrafter"/>
</dbReference>
<keyword evidence="2" id="KW-0732">Signal</keyword>
<dbReference type="Pfam" id="PF00069">
    <property type="entry name" value="Pkinase"/>
    <property type="match status" value="1"/>
</dbReference>
<dbReference type="SUPFAM" id="SSF56112">
    <property type="entry name" value="Protein kinase-like (PK-like)"/>
    <property type="match status" value="1"/>
</dbReference>
<evidence type="ECO:0000256" key="2">
    <source>
        <dbReference type="SAM" id="SignalP"/>
    </source>
</evidence>
<dbReference type="GO" id="GO:0004672">
    <property type="term" value="F:protein kinase activity"/>
    <property type="evidence" value="ECO:0007669"/>
    <property type="project" value="InterPro"/>
</dbReference>
<comment type="caution">
    <text evidence="4">The sequence shown here is derived from an EMBL/GenBank/DDBJ whole genome shotgun (WGS) entry which is preliminary data.</text>
</comment>
<dbReference type="AlphaFoldDB" id="A0A2A9MF19"/>
<dbReference type="InterPro" id="IPR000719">
    <property type="entry name" value="Prot_kinase_dom"/>
</dbReference>
<accession>A0A2A9MF19</accession>
<feature type="compositionally biased region" description="Basic and acidic residues" evidence="1">
    <location>
        <begin position="448"/>
        <end position="457"/>
    </location>
</feature>
<name>A0A2A9MF19_BESBE</name>
<sequence length="457" mass="48785">MMVASTHKLTGEESKGSRLSDAERHGALRRLRLLALFATLLVACCASSSNAISGSSQVVLGVDDQVSQARRAGVGPASPAGEAIPSTSSAGPSSGSGAGGVFAGKPIEQRELVEGRMLLAKYARDIKRELLQRSAPDFYKRAIDLFLPPSSVIEVVKPDGTSEWLRRGDFLGSGGVGIVCEVQRLPDTASALPQKLAAKFYYYLGATGTTLTQAEAALQKYLTAEMEATNMLVEKKLSEDLQGLGIGVAFGVYHMKRGDGSPPVRRIRVLSDGQLTTVFISTQITLMPVFGPDMFDIRITDAKETLLRAVFYDIVMAVANLNTLGYVHGDLKLENLVVDLESGQVKLIDLTSVTPMGSCRPDAAHWSAMQASPERLRAAFAGQTHHPSEADDAWALGITLFQVLTNSFSRALSSGYNMSEGVLRGAAPRHVPYDPQNSAGVTNHPGTHRNEKAEAGA</sequence>
<feature type="chain" id="PRO_5012270344" description="Protein kinase domain-containing protein" evidence="2">
    <location>
        <begin position="47"/>
        <end position="457"/>
    </location>
</feature>
<feature type="signal peptide" evidence="2">
    <location>
        <begin position="1"/>
        <end position="46"/>
    </location>
</feature>
<feature type="region of interest" description="Disordered" evidence="1">
    <location>
        <begin position="427"/>
        <end position="457"/>
    </location>
</feature>
<evidence type="ECO:0000259" key="3">
    <source>
        <dbReference type="PROSITE" id="PS50011"/>
    </source>
</evidence>
<dbReference type="InterPro" id="IPR011009">
    <property type="entry name" value="Kinase-like_dom_sf"/>
</dbReference>
<evidence type="ECO:0000313" key="4">
    <source>
        <dbReference type="EMBL" id="PFH34227.1"/>
    </source>
</evidence>
<dbReference type="InterPro" id="IPR052751">
    <property type="entry name" value="Plant_MAPKKK"/>
</dbReference>
<feature type="compositionally biased region" description="Polar residues" evidence="1">
    <location>
        <begin position="435"/>
        <end position="445"/>
    </location>
</feature>
<feature type="domain" description="Protein kinase" evidence="3">
    <location>
        <begin position="165"/>
        <end position="457"/>
    </location>
</feature>
<dbReference type="RefSeq" id="XP_029218236.1">
    <property type="nucleotide sequence ID" value="XM_029365752.1"/>
</dbReference>
<evidence type="ECO:0000256" key="1">
    <source>
        <dbReference type="SAM" id="MobiDB-lite"/>
    </source>
</evidence>
<dbReference type="PANTHER" id="PTHR48011:SF4">
    <property type="entry name" value="MITOGEN-ACTIVATED PROTEIN KINASE KINASE KINASE 19"/>
    <property type="match status" value="1"/>
</dbReference>
<dbReference type="InterPro" id="IPR008271">
    <property type="entry name" value="Ser/Thr_kinase_AS"/>
</dbReference>
<dbReference type="SMART" id="SM00220">
    <property type="entry name" value="S_TKc"/>
    <property type="match status" value="1"/>
</dbReference>
<feature type="region of interest" description="Disordered" evidence="1">
    <location>
        <begin position="70"/>
        <end position="101"/>
    </location>
</feature>
<dbReference type="VEuPathDB" id="ToxoDB:BESB_073790"/>
<dbReference type="EMBL" id="NWUJ01000007">
    <property type="protein sequence ID" value="PFH34227.1"/>
    <property type="molecule type" value="Genomic_DNA"/>
</dbReference>
<keyword evidence="5" id="KW-1185">Reference proteome</keyword>
<dbReference type="OrthoDB" id="4062651at2759"/>
<dbReference type="Proteomes" id="UP000224006">
    <property type="component" value="Unassembled WGS sequence"/>
</dbReference>
<gene>
    <name evidence="4" type="ORF">BESB_073790</name>
</gene>
<dbReference type="PROSITE" id="PS00108">
    <property type="entry name" value="PROTEIN_KINASE_ST"/>
    <property type="match status" value="1"/>
</dbReference>